<sequence length="193" mass="20035">MHVIEIAGGADVADSINQFSRRRQRGVGVLSGRGMVDDVTLRQSAAVIPLHGRFEMPSLTGSFLPGRAPPGSSGLTVYLAGGQGQAVGGTVVGPLLAAGPVVLIAASFANVTYERLPLENDHKEDEVYPATAGSGEVEAPPSLPYPPTVASIHEMMVPNNHGEHLGIAGHLWAHGDHLIDQTRISSAIPSATV</sequence>
<dbReference type="PANTHER" id="PTHR31100:SF70">
    <property type="entry name" value="OS07G0235200 PROTEIN"/>
    <property type="match status" value="1"/>
</dbReference>
<accession>A0AAV6N9I5</accession>
<dbReference type="AlphaFoldDB" id="A0AAV6N9I5"/>
<evidence type="ECO:0000256" key="1">
    <source>
        <dbReference type="ARBA" id="ARBA00023015"/>
    </source>
</evidence>
<keyword evidence="3" id="KW-0804">Transcription</keyword>
<dbReference type="PANTHER" id="PTHR31100">
    <property type="entry name" value="AT-HOOK MOTIF NUCLEAR-LOCALIZED PROTEIN 15"/>
    <property type="match status" value="1"/>
</dbReference>
<dbReference type="GO" id="GO:0003700">
    <property type="term" value="F:DNA-binding transcription factor activity"/>
    <property type="evidence" value="ECO:0007669"/>
    <property type="project" value="TreeGrafter"/>
</dbReference>
<gene>
    <name evidence="7" type="primary">AHL20</name>
    <name evidence="7" type="ORF">SDJN03_13327</name>
</gene>
<dbReference type="InterPro" id="IPR005175">
    <property type="entry name" value="PPC_dom"/>
</dbReference>
<keyword evidence="2" id="KW-0238">DNA-binding</keyword>
<feature type="domain" description="PPC" evidence="6">
    <location>
        <begin position="1"/>
        <end position="130"/>
    </location>
</feature>
<dbReference type="InterPro" id="IPR014476">
    <property type="entry name" value="AHL15-29"/>
</dbReference>
<protein>
    <submittedName>
        <fullName evidence="7">AT-hook motif nuclear-localized protein 20</fullName>
    </submittedName>
</protein>
<feature type="region of interest" description="Disordered" evidence="5">
    <location>
        <begin position="122"/>
        <end position="142"/>
    </location>
</feature>
<dbReference type="Pfam" id="PF03479">
    <property type="entry name" value="PCC"/>
    <property type="match status" value="1"/>
</dbReference>
<evidence type="ECO:0000313" key="8">
    <source>
        <dbReference type="Proteomes" id="UP000685013"/>
    </source>
</evidence>
<comment type="caution">
    <text evidence="7">The sequence shown here is derived from an EMBL/GenBank/DDBJ whole genome shotgun (WGS) entry which is preliminary data.</text>
</comment>
<dbReference type="CDD" id="cd11378">
    <property type="entry name" value="DUF296"/>
    <property type="match status" value="1"/>
</dbReference>
<evidence type="ECO:0000256" key="4">
    <source>
        <dbReference type="ARBA" id="ARBA00023242"/>
    </source>
</evidence>
<keyword evidence="8" id="KW-1185">Reference proteome</keyword>
<reference evidence="7 8" key="1">
    <citation type="journal article" date="2021" name="Hortic Res">
        <title>The domestication of Cucurbita argyrosperma as revealed by the genome of its wild relative.</title>
        <authorList>
            <person name="Barrera-Redondo J."/>
            <person name="Sanchez-de la Vega G."/>
            <person name="Aguirre-Liguori J.A."/>
            <person name="Castellanos-Morales G."/>
            <person name="Gutierrez-Guerrero Y.T."/>
            <person name="Aguirre-Dugua X."/>
            <person name="Aguirre-Planter E."/>
            <person name="Tenaillon M.I."/>
            <person name="Lira-Saade R."/>
            <person name="Eguiarte L.E."/>
        </authorList>
    </citation>
    <scope>NUCLEOTIDE SEQUENCE [LARGE SCALE GENOMIC DNA]</scope>
    <source>
        <strain evidence="7">JBR-2021</strain>
    </source>
</reference>
<keyword evidence="1" id="KW-0805">Transcription regulation</keyword>
<keyword evidence="4" id="KW-0539">Nucleus</keyword>
<evidence type="ECO:0000256" key="3">
    <source>
        <dbReference type="ARBA" id="ARBA00023163"/>
    </source>
</evidence>
<dbReference type="PROSITE" id="PS51742">
    <property type="entry name" value="PPC"/>
    <property type="match status" value="1"/>
</dbReference>
<evidence type="ECO:0000259" key="6">
    <source>
        <dbReference type="PROSITE" id="PS51742"/>
    </source>
</evidence>
<evidence type="ECO:0000256" key="5">
    <source>
        <dbReference type="SAM" id="MobiDB-lite"/>
    </source>
</evidence>
<proteinExistence type="predicted"/>
<dbReference type="GO" id="GO:0003680">
    <property type="term" value="F:minor groove of adenine-thymine-rich DNA binding"/>
    <property type="evidence" value="ECO:0007669"/>
    <property type="project" value="InterPro"/>
</dbReference>
<dbReference type="Proteomes" id="UP000685013">
    <property type="component" value="Chromosome 8"/>
</dbReference>
<dbReference type="EMBL" id="JAGKQH010000008">
    <property type="protein sequence ID" value="KAG6593851.1"/>
    <property type="molecule type" value="Genomic_DNA"/>
</dbReference>
<dbReference type="GO" id="GO:0005634">
    <property type="term" value="C:nucleus"/>
    <property type="evidence" value="ECO:0007669"/>
    <property type="project" value="TreeGrafter"/>
</dbReference>
<feature type="non-terminal residue" evidence="7">
    <location>
        <position position="1"/>
    </location>
</feature>
<evidence type="ECO:0000313" key="7">
    <source>
        <dbReference type="EMBL" id="KAG6593851.1"/>
    </source>
</evidence>
<name>A0AAV6N9I5_9ROSI</name>
<evidence type="ECO:0000256" key="2">
    <source>
        <dbReference type="ARBA" id="ARBA00023125"/>
    </source>
</evidence>
<organism evidence="7 8">
    <name type="scientific">Cucurbita argyrosperma subsp. sororia</name>
    <dbReference type="NCBI Taxonomy" id="37648"/>
    <lineage>
        <taxon>Eukaryota</taxon>
        <taxon>Viridiplantae</taxon>
        <taxon>Streptophyta</taxon>
        <taxon>Embryophyta</taxon>
        <taxon>Tracheophyta</taxon>
        <taxon>Spermatophyta</taxon>
        <taxon>Magnoliopsida</taxon>
        <taxon>eudicotyledons</taxon>
        <taxon>Gunneridae</taxon>
        <taxon>Pentapetalae</taxon>
        <taxon>rosids</taxon>
        <taxon>fabids</taxon>
        <taxon>Cucurbitales</taxon>
        <taxon>Cucurbitaceae</taxon>
        <taxon>Cucurbiteae</taxon>
        <taxon>Cucurbita</taxon>
    </lineage>
</organism>